<accession>A0A060T3B1</accession>
<organism evidence="1">
    <name type="scientific">Blastobotrys adeninivorans</name>
    <name type="common">Yeast</name>
    <name type="synonym">Arxula adeninivorans</name>
    <dbReference type="NCBI Taxonomy" id="409370"/>
    <lineage>
        <taxon>Eukaryota</taxon>
        <taxon>Fungi</taxon>
        <taxon>Dikarya</taxon>
        <taxon>Ascomycota</taxon>
        <taxon>Saccharomycotina</taxon>
        <taxon>Dipodascomycetes</taxon>
        <taxon>Dipodascales</taxon>
        <taxon>Trichomonascaceae</taxon>
        <taxon>Blastobotrys</taxon>
    </lineage>
</organism>
<reference evidence="1" key="2">
    <citation type="submission" date="2014-06" db="EMBL/GenBank/DDBJ databases">
        <title>The complete genome of Blastobotrys (Arxula) adeninivorans LS3 - a yeast of biotechnological interest.</title>
        <authorList>
            <person name="Kunze G."/>
            <person name="Gaillardin C."/>
            <person name="Czernicka M."/>
            <person name="Durrens P."/>
            <person name="Martin T."/>
            <person name="Boer E."/>
            <person name="Gabaldon T."/>
            <person name="Cruz J."/>
            <person name="Talla E."/>
            <person name="Marck C."/>
            <person name="Goffeau A."/>
            <person name="Barbe V."/>
            <person name="Baret P."/>
            <person name="Baronian K."/>
            <person name="Beier S."/>
            <person name="Bleykasten C."/>
            <person name="Bode R."/>
            <person name="Casaregola S."/>
            <person name="Despons L."/>
            <person name="Fairhead C."/>
            <person name="Giersberg M."/>
            <person name="Gierski P."/>
            <person name="Hahnel U."/>
            <person name="Hartmann A."/>
            <person name="Jankowska D."/>
            <person name="Jubin C."/>
            <person name="Jung P."/>
            <person name="Lafontaine I."/>
            <person name="Leh-Louis V."/>
            <person name="Lemaire M."/>
            <person name="Marcet-Houben M."/>
            <person name="Mascher M."/>
            <person name="Morel G."/>
            <person name="Richard G.-F."/>
            <person name="Riechen J."/>
            <person name="Sacerdot C."/>
            <person name="Sarkar A."/>
            <person name="Savel G."/>
            <person name="Schacherer J."/>
            <person name="Sherman D."/>
            <person name="Straub M.-L."/>
            <person name="Stein N."/>
            <person name="Thierry A."/>
            <person name="Trautwein-Schult A."/>
            <person name="Westhof E."/>
            <person name="Worch S."/>
            <person name="Dujon B."/>
            <person name="Souciet J.-L."/>
            <person name="Wincker P."/>
            <person name="Scholz U."/>
            <person name="Neuveglise N."/>
        </authorList>
    </citation>
    <scope>NUCLEOTIDE SEQUENCE</scope>
    <source>
        <strain evidence="1">LS3</strain>
    </source>
</reference>
<gene>
    <name evidence="1" type="ORF">GNLVRS02_ARAD1A08272g</name>
</gene>
<dbReference type="EMBL" id="HG937691">
    <property type="protein sequence ID" value="CDP33387.1"/>
    <property type="molecule type" value="Genomic_DNA"/>
</dbReference>
<name>A0A060T3B1_BLAAD</name>
<sequence>MVKQYASVTKHLEDLIAQIPAESISDCLKSDAVTRAIELVAISQQDRQSPYFQRPIVKEYFGEEDSYRWLGFLANSDMDMEKLCDLKRQADQLVDQLEDKVDKVKV</sequence>
<reference evidence="1" key="1">
    <citation type="submission" date="2014-02" db="EMBL/GenBank/DDBJ databases">
        <authorList>
            <person name="Genoscope - CEA"/>
        </authorList>
    </citation>
    <scope>NUCLEOTIDE SEQUENCE</scope>
    <source>
        <strain evidence="1">LS3</strain>
    </source>
</reference>
<evidence type="ECO:0000313" key="1">
    <source>
        <dbReference type="EMBL" id="CDP33387.1"/>
    </source>
</evidence>
<proteinExistence type="predicted"/>
<dbReference type="AlphaFoldDB" id="A0A060T3B1"/>
<protein>
    <submittedName>
        <fullName evidence="1">ARAD1A08272p</fullName>
    </submittedName>
</protein>